<sequence>MITKAQKIRLGIFIAVSLILFLALIAVLSINRIFKEKDIYYIAYRNTSVTGLDVGSSVKYLGINVGSVQKIQIDPNDISRVIVTVSINKGTPIKKDVVADISTIGITGIKLIELRGGTNEAPLLQPGEYIQPGKSLTANITGKAEIIAEKVELALNNLIALTQKTNQEKIFRVFDSTEVMITNVNQLIKSNRHAVNSSLTHLDSSLVYLASASKTASHAIRRLDFFVQSDSFRTTLNNIAQIADKLNKANIYNLDEQLNLAVDKLNHLLYQVDLIISLNASRFNQSMNRLNEAIEALNHAARQIDENPGILLGGAKPENPPDEQLEH</sequence>
<dbReference type="PANTHER" id="PTHR36698">
    <property type="entry name" value="BLL5892 PROTEIN"/>
    <property type="match status" value="1"/>
</dbReference>
<dbReference type="AlphaFoldDB" id="A0A7V5PQW7"/>
<feature type="domain" description="Mce/MlaD" evidence="4">
    <location>
        <begin position="42"/>
        <end position="116"/>
    </location>
</feature>
<keyword evidence="1" id="KW-0175">Coiled coil</keyword>
<dbReference type="EMBL" id="DROD01000650">
    <property type="protein sequence ID" value="HHJ53566.1"/>
    <property type="molecule type" value="Genomic_DNA"/>
</dbReference>
<evidence type="ECO:0000256" key="2">
    <source>
        <dbReference type="SAM" id="MobiDB-lite"/>
    </source>
</evidence>
<gene>
    <name evidence="5" type="ORF">ENJ89_10260</name>
</gene>
<comment type="caution">
    <text evidence="5">The sequence shown here is derived from an EMBL/GenBank/DDBJ whole genome shotgun (WGS) entry which is preliminary data.</text>
</comment>
<evidence type="ECO:0000256" key="1">
    <source>
        <dbReference type="SAM" id="Coils"/>
    </source>
</evidence>
<organism evidence="5">
    <name type="scientific">Caldithrix abyssi</name>
    <dbReference type="NCBI Taxonomy" id="187145"/>
    <lineage>
        <taxon>Bacteria</taxon>
        <taxon>Pseudomonadati</taxon>
        <taxon>Calditrichota</taxon>
        <taxon>Calditrichia</taxon>
        <taxon>Calditrichales</taxon>
        <taxon>Calditrichaceae</taxon>
        <taxon>Caldithrix</taxon>
    </lineage>
</organism>
<feature type="region of interest" description="Disordered" evidence="2">
    <location>
        <begin position="308"/>
        <end position="327"/>
    </location>
</feature>
<keyword evidence="3" id="KW-0472">Membrane</keyword>
<dbReference type="PANTHER" id="PTHR36698:SF3">
    <property type="entry name" value="ABC-TYPE TRANSPORT AUXILIARY LIPOPROTEIN COMPONENT DOMAIN-CONTAINING PROTEIN"/>
    <property type="match status" value="1"/>
</dbReference>
<keyword evidence="3" id="KW-0812">Transmembrane</keyword>
<evidence type="ECO:0000256" key="3">
    <source>
        <dbReference type="SAM" id="Phobius"/>
    </source>
</evidence>
<dbReference type="Pfam" id="PF02470">
    <property type="entry name" value="MlaD"/>
    <property type="match status" value="1"/>
</dbReference>
<keyword evidence="3" id="KW-1133">Transmembrane helix</keyword>
<proteinExistence type="predicted"/>
<dbReference type="Proteomes" id="UP000886124">
    <property type="component" value="Unassembled WGS sequence"/>
</dbReference>
<name>A0A7V5PQW7_CALAY</name>
<evidence type="ECO:0000313" key="5">
    <source>
        <dbReference type="EMBL" id="HHJ53566.1"/>
    </source>
</evidence>
<feature type="coiled-coil region" evidence="1">
    <location>
        <begin position="280"/>
        <end position="307"/>
    </location>
</feature>
<accession>A0A7V5PQW7</accession>
<reference evidence="5" key="1">
    <citation type="journal article" date="2020" name="mSystems">
        <title>Genome- and Community-Level Interaction Insights into Carbon Utilization and Element Cycling Functions of Hydrothermarchaeota in Hydrothermal Sediment.</title>
        <authorList>
            <person name="Zhou Z."/>
            <person name="Liu Y."/>
            <person name="Xu W."/>
            <person name="Pan J."/>
            <person name="Luo Z.H."/>
            <person name="Li M."/>
        </authorList>
    </citation>
    <scope>NUCLEOTIDE SEQUENCE [LARGE SCALE GENOMIC DNA]</scope>
    <source>
        <strain evidence="5">HyVt-527</strain>
    </source>
</reference>
<feature type="transmembrane region" description="Helical" evidence="3">
    <location>
        <begin position="12"/>
        <end position="30"/>
    </location>
</feature>
<protein>
    <submittedName>
        <fullName evidence="5">MCE family protein</fullName>
    </submittedName>
</protein>
<evidence type="ECO:0000259" key="4">
    <source>
        <dbReference type="Pfam" id="PF02470"/>
    </source>
</evidence>
<dbReference type="InterPro" id="IPR003399">
    <property type="entry name" value="Mce/MlaD"/>
</dbReference>